<keyword evidence="2" id="KW-0547">Nucleotide-binding</keyword>
<keyword evidence="4" id="KW-0342">GTP-binding</keyword>
<dbReference type="EMBL" id="MATO01000079">
    <property type="protein sequence ID" value="OCS84351.1"/>
    <property type="molecule type" value="Genomic_DNA"/>
</dbReference>
<dbReference type="CDD" id="cd09912">
    <property type="entry name" value="DLP_2"/>
    <property type="match status" value="1"/>
</dbReference>
<evidence type="ECO:0000256" key="1">
    <source>
        <dbReference type="ARBA" id="ARBA00004370"/>
    </source>
</evidence>
<dbReference type="PANTHER" id="PTHR10465:SF0">
    <property type="entry name" value="SARCALUMENIN"/>
    <property type="match status" value="1"/>
</dbReference>
<accession>A0A1C0YB40</accession>
<dbReference type="GO" id="GO:0005525">
    <property type="term" value="F:GTP binding"/>
    <property type="evidence" value="ECO:0007669"/>
    <property type="project" value="UniProtKB-KW"/>
</dbReference>
<dbReference type="RefSeq" id="WP_066466535.1">
    <property type="nucleotide sequence ID" value="NZ_MATO01000079.1"/>
</dbReference>
<dbReference type="GO" id="GO:0003924">
    <property type="term" value="F:GTPase activity"/>
    <property type="evidence" value="ECO:0007669"/>
    <property type="project" value="InterPro"/>
</dbReference>
<sequence>MEHLQHFEQTKNKLLKQIASISSYVANFSTQTTQKELQTVIDTLQREQFEVMVVGEFSNGKSTFINALLKNEVLPHSNVPTTALLNKIYYAKQPAFSVHYSNGKQEPLTKEQFDTFVSEDKQQMDGIASKIRQKLSMTKAAPTHLEVGYPTDLCRNNVVLIDSPGTNDMDEERVKITDEYIPRSDAAIFVLNANKIFSASEEAFLQRIMDADIKKIFFVINFKDLVPADQLKEVEDVFYKHVPTSIETNKVHFISALHALRHYVPQAQTETMSRRQQRKAQQQLPLHETGIVEFEDALKQFLTYDTGKEKLRKPIERTKRLLGEELDRVSFELQSLVHKIDDIDRHTASIQNQLATMKKDMKSKSSKLKQSIENQSQQIAVWYKKEAQNIIQKANDTANTHIQRGKDVNAIKTEIDLATAKMETKLKQSLTDRIEELLHNTVGRETTALQNEMTTMMDKLFVNAAQKADWSHIPVAQRKEQTSSNVREGAIIGGLIGGFLLALSGGTIGWGLLGGAAVGVAVTAYTSSNEDVYDELRKQVRKRYDKAYTAQGKEVEKQLAKLASTMQEQYENYTQQLIEKQTAKTKTLLNNQHLSLAAQQNKISMLEERQIQLRQHGEALTATLQNYSNNQGVKAHAYSTVN</sequence>
<dbReference type="InterPro" id="IPR027094">
    <property type="entry name" value="Mitofusin_fam"/>
</dbReference>
<protein>
    <recommendedName>
        <fullName evidence="7">Dynamin N-terminal domain-containing protein</fullName>
    </recommendedName>
</protein>
<evidence type="ECO:0000256" key="6">
    <source>
        <dbReference type="SAM" id="Coils"/>
    </source>
</evidence>
<proteinExistence type="predicted"/>
<dbReference type="SUPFAM" id="SSF52540">
    <property type="entry name" value="P-loop containing nucleoside triphosphate hydrolases"/>
    <property type="match status" value="1"/>
</dbReference>
<evidence type="ECO:0000259" key="7">
    <source>
        <dbReference type="Pfam" id="PF00350"/>
    </source>
</evidence>
<dbReference type="Pfam" id="PF00350">
    <property type="entry name" value="Dynamin_N"/>
    <property type="match status" value="1"/>
</dbReference>
<comment type="caution">
    <text evidence="8">The sequence shown here is derived from an EMBL/GenBank/DDBJ whole genome shotgun (WGS) entry which is preliminary data.</text>
</comment>
<feature type="coiled-coil region" evidence="6">
    <location>
        <begin position="358"/>
        <end position="404"/>
    </location>
</feature>
<feature type="coiled-coil region" evidence="6">
    <location>
        <begin position="556"/>
        <end position="616"/>
    </location>
</feature>
<organism evidence="8 9">
    <name type="scientific">Caryophanon latum</name>
    <dbReference type="NCBI Taxonomy" id="33977"/>
    <lineage>
        <taxon>Bacteria</taxon>
        <taxon>Bacillati</taxon>
        <taxon>Bacillota</taxon>
        <taxon>Bacilli</taxon>
        <taxon>Bacillales</taxon>
        <taxon>Caryophanaceae</taxon>
        <taxon>Caryophanon</taxon>
    </lineage>
</organism>
<keyword evidence="5" id="KW-0472">Membrane</keyword>
<reference evidence="8 9" key="1">
    <citation type="submission" date="2016-07" db="EMBL/GenBank/DDBJ databases">
        <title>Caryophanon latum genome sequencing.</title>
        <authorList>
            <person name="Verma A."/>
            <person name="Pal Y."/>
            <person name="Krishnamurthi S."/>
        </authorList>
    </citation>
    <scope>NUCLEOTIDE SEQUENCE [LARGE SCALE GENOMIC DNA]</scope>
    <source>
        <strain evidence="8 9">DSM 14151</strain>
    </source>
</reference>
<dbReference type="Proteomes" id="UP000093482">
    <property type="component" value="Unassembled WGS sequence"/>
</dbReference>
<evidence type="ECO:0000256" key="2">
    <source>
        <dbReference type="ARBA" id="ARBA00022741"/>
    </source>
</evidence>
<evidence type="ECO:0000313" key="8">
    <source>
        <dbReference type="EMBL" id="OCS84351.1"/>
    </source>
</evidence>
<evidence type="ECO:0000256" key="3">
    <source>
        <dbReference type="ARBA" id="ARBA00022801"/>
    </source>
</evidence>
<dbReference type="InterPro" id="IPR027417">
    <property type="entry name" value="P-loop_NTPase"/>
</dbReference>
<feature type="domain" description="Dynamin N-terminal" evidence="7">
    <location>
        <begin position="51"/>
        <end position="221"/>
    </location>
</feature>
<dbReference type="PANTHER" id="PTHR10465">
    <property type="entry name" value="TRANSMEMBRANE GTPASE FZO1"/>
    <property type="match status" value="1"/>
</dbReference>
<dbReference type="GO" id="GO:0016020">
    <property type="term" value="C:membrane"/>
    <property type="evidence" value="ECO:0007669"/>
    <property type="project" value="UniProtKB-SubCell"/>
</dbReference>
<evidence type="ECO:0000256" key="5">
    <source>
        <dbReference type="ARBA" id="ARBA00023136"/>
    </source>
</evidence>
<keyword evidence="9" id="KW-1185">Reference proteome</keyword>
<keyword evidence="6" id="KW-0175">Coiled coil</keyword>
<name>A0A1C0YB40_9BACL</name>
<dbReference type="InterPro" id="IPR045063">
    <property type="entry name" value="Dynamin_N"/>
</dbReference>
<keyword evidence="3" id="KW-0378">Hydrolase</keyword>
<gene>
    <name evidence="8" type="ORF">A6K76_15710</name>
</gene>
<comment type="subcellular location">
    <subcellularLocation>
        <location evidence="1">Membrane</location>
    </subcellularLocation>
</comment>
<evidence type="ECO:0000256" key="4">
    <source>
        <dbReference type="ARBA" id="ARBA00023134"/>
    </source>
</evidence>
<dbReference type="AlphaFoldDB" id="A0A1C0YB40"/>
<evidence type="ECO:0000313" key="9">
    <source>
        <dbReference type="Proteomes" id="UP000093482"/>
    </source>
</evidence>
<dbReference type="Gene3D" id="3.40.50.300">
    <property type="entry name" value="P-loop containing nucleotide triphosphate hydrolases"/>
    <property type="match status" value="1"/>
</dbReference>
<dbReference type="OrthoDB" id="435796at2"/>